<comment type="caution">
    <text evidence="1">The sequence shown here is derived from an EMBL/GenBank/DDBJ whole genome shotgun (WGS) entry which is preliminary data.</text>
</comment>
<dbReference type="EMBL" id="BSXS01007354">
    <property type="protein sequence ID" value="GME88487.1"/>
    <property type="molecule type" value="Genomic_DNA"/>
</dbReference>
<evidence type="ECO:0000313" key="2">
    <source>
        <dbReference type="Proteomes" id="UP001165064"/>
    </source>
</evidence>
<keyword evidence="2" id="KW-1185">Reference proteome</keyword>
<organism evidence="1 2">
    <name type="scientific">Ambrosiozyma monospora</name>
    <name type="common">Yeast</name>
    <name type="synonym">Endomycopsis monosporus</name>
    <dbReference type="NCBI Taxonomy" id="43982"/>
    <lineage>
        <taxon>Eukaryota</taxon>
        <taxon>Fungi</taxon>
        <taxon>Dikarya</taxon>
        <taxon>Ascomycota</taxon>
        <taxon>Saccharomycotina</taxon>
        <taxon>Pichiomycetes</taxon>
        <taxon>Pichiales</taxon>
        <taxon>Pichiaceae</taxon>
        <taxon>Ambrosiozyma</taxon>
    </lineage>
</organism>
<proteinExistence type="predicted"/>
<name>A0ACB5THK5_AMBMO</name>
<dbReference type="Proteomes" id="UP001165064">
    <property type="component" value="Unassembled WGS sequence"/>
</dbReference>
<evidence type="ECO:0000313" key="1">
    <source>
        <dbReference type="EMBL" id="GME88487.1"/>
    </source>
</evidence>
<reference evidence="1" key="1">
    <citation type="submission" date="2023-04" db="EMBL/GenBank/DDBJ databases">
        <title>Ambrosiozyma monospora NBRC 10751.</title>
        <authorList>
            <person name="Ichikawa N."/>
            <person name="Sato H."/>
            <person name="Tonouchi N."/>
        </authorList>
    </citation>
    <scope>NUCLEOTIDE SEQUENCE</scope>
    <source>
        <strain evidence="1">NBRC 10751</strain>
    </source>
</reference>
<accession>A0ACB5THK5</accession>
<protein>
    <submittedName>
        <fullName evidence="1">Unnamed protein product</fullName>
    </submittedName>
</protein>
<sequence>MIQNDVKNCNLHNVAGLTTFACHDSIDSYTFNSIRPEKLRSVILYDKNPKGQSYKIPRYVTHLDINYAYLNVLDLTENENLEHIELTHGLHGIRKNHKIWEQIPGTLQSINIRYKYSELTKKDKPVLFGITLNEKINDVKISFDTSQDFVFTVNVGSEHSNMFVKEINAGFKKKNSYYKVEIDAYNNFNIQTFSNAFIVTKNDSCDKITLMGYNDDKRKKKLVKKRDGFTLGAFGEAL</sequence>
<gene>
    <name evidence="1" type="ORF">Amon02_000837300</name>
</gene>